<comment type="similarity">
    <text evidence="6">Belongs to the pseudouridine-5'-phosphate glycosidase family.</text>
</comment>
<keyword evidence="1 6" id="KW-0479">Metal-binding</keyword>
<keyword evidence="2 6" id="KW-0378">Hydrolase</keyword>
<evidence type="ECO:0000256" key="6">
    <source>
        <dbReference type="HAMAP-Rule" id="MF_01876"/>
    </source>
</evidence>
<feature type="active site" description="Nucleophile" evidence="6">
    <location>
        <position position="168"/>
    </location>
</feature>
<comment type="cofactor">
    <cofactor evidence="6">
        <name>Mn(2+)</name>
        <dbReference type="ChEBI" id="CHEBI:29035"/>
    </cofactor>
    <text evidence="6">Binds 1 Mn(2+) ion per subunit.</text>
</comment>
<sequence>MTSFSEFAGRHPFLDVGDEVAAALSQGKAVVALESTIISHGMPYPQNLATARAVEQVVREHGAVPATIALIRGRLRAGLDDAALENLARPGDVAKASRRDLAALIATGATAGTTVAATMYVAAQAGIGVFATGGIGGVHRGADQTFDISADLIELGSTPVTVVCAGAKSILDLPKTLEVLETYGVPVVGVGTHEFPAFFSRTSGLPVAHRVETAADLARLVDAQRRLGLAQGVLVANPIPQADALAPDEIDGIIEQALTDADGQGVTGKDVTPYLLARVSELTGGRSLTANVALIRNNAAFAADLAVEVAGLSAAQVRGVAEGLDVDRDPGR</sequence>
<feature type="active site" description="Proton donor" evidence="6">
    <location>
        <position position="34"/>
    </location>
</feature>
<keyword evidence="3 6" id="KW-0464">Manganese</keyword>
<evidence type="ECO:0000256" key="1">
    <source>
        <dbReference type="ARBA" id="ARBA00022723"/>
    </source>
</evidence>
<dbReference type="InterPro" id="IPR007342">
    <property type="entry name" value="PsuG"/>
</dbReference>
<evidence type="ECO:0000256" key="4">
    <source>
        <dbReference type="ARBA" id="ARBA00023239"/>
    </source>
</evidence>
<evidence type="ECO:0000313" key="8">
    <source>
        <dbReference type="Proteomes" id="UP001501074"/>
    </source>
</evidence>
<dbReference type="Pfam" id="PF04227">
    <property type="entry name" value="Indigoidine_A"/>
    <property type="match status" value="1"/>
</dbReference>
<accession>A0ABP6Z205</accession>
<comment type="catalytic activity">
    <reaction evidence="6">
        <text>D-ribose 5-phosphate + uracil = psi-UMP + H2O</text>
        <dbReference type="Rhea" id="RHEA:18337"/>
        <dbReference type="ChEBI" id="CHEBI:15377"/>
        <dbReference type="ChEBI" id="CHEBI:17568"/>
        <dbReference type="ChEBI" id="CHEBI:58380"/>
        <dbReference type="ChEBI" id="CHEBI:78346"/>
        <dbReference type="EC" id="4.2.1.70"/>
    </reaction>
</comment>
<dbReference type="HAMAP" id="MF_01876">
    <property type="entry name" value="PsiMP_glycosidase"/>
    <property type="match status" value="1"/>
</dbReference>
<dbReference type="GO" id="GO:0016798">
    <property type="term" value="F:hydrolase activity, acting on glycosyl bonds"/>
    <property type="evidence" value="ECO:0007669"/>
    <property type="project" value="UniProtKB-KW"/>
</dbReference>
<comment type="subunit">
    <text evidence="6">Homotrimer.</text>
</comment>
<feature type="binding site" evidence="6">
    <location>
        <position position="95"/>
    </location>
    <ligand>
        <name>substrate</name>
    </ligand>
</feature>
<protein>
    <recommendedName>
        <fullName evidence="6">Pseudouridine-5'-phosphate glycosidase</fullName>
        <shortName evidence="6">PsiMP glycosidase</shortName>
        <ecNumber evidence="6">4.2.1.70</ecNumber>
    </recommendedName>
</protein>
<feature type="binding site" evidence="6">
    <location>
        <begin position="149"/>
        <end position="151"/>
    </location>
    <ligand>
        <name>substrate</name>
    </ligand>
</feature>
<dbReference type="EC" id="4.2.1.70" evidence="6"/>
<comment type="function">
    <text evidence="6">Catalyzes the reversible cleavage of pseudouridine 5'-phosphate (PsiMP) to ribose 5-phosphate and uracil. Functions biologically in the cleavage direction, as part of a pseudouridine degradation pathway.</text>
</comment>
<evidence type="ECO:0000256" key="5">
    <source>
        <dbReference type="ARBA" id="ARBA00023295"/>
    </source>
</evidence>
<dbReference type="SUPFAM" id="SSF110581">
    <property type="entry name" value="Indigoidine synthase A-like"/>
    <property type="match status" value="1"/>
</dbReference>
<feature type="binding site" evidence="6">
    <location>
        <position position="147"/>
    </location>
    <ligand>
        <name>Mn(2+)</name>
        <dbReference type="ChEBI" id="CHEBI:29035"/>
    </ligand>
</feature>
<dbReference type="EMBL" id="BAAAZO010000001">
    <property type="protein sequence ID" value="GAA3596708.1"/>
    <property type="molecule type" value="Genomic_DNA"/>
</dbReference>
<evidence type="ECO:0000256" key="3">
    <source>
        <dbReference type="ARBA" id="ARBA00023211"/>
    </source>
</evidence>
<evidence type="ECO:0000313" key="7">
    <source>
        <dbReference type="EMBL" id="GAA3596708.1"/>
    </source>
</evidence>
<comment type="caution">
    <text evidence="7">The sequence shown here is derived from an EMBL/GenBank/DDBJ whole genome shotgun (WGS) entry which is preliminary data.</text>
</comment>
<keyword evidence="4 6" id="KW-0456">Lyase</keyword>
<organism evidence="7 8">
    <name type="scientific">Kineosporia mesophila</name>
    <dbReference type="NCBI Taxonomy" id="566012"/>
    <lineage>
        <taxon>Bacteria</taxon>
        <taxon>Bacillati</taxon>
        <taxon>Actinomycetota</taxon>
        <taxon>Actinomycetes</taxon>
        <taxon>Kineosporiales</taxon>
        <taxon>Kineosporiaceae</taxon>
        <taxon>Kineosporia</taxon>
    </lineage>
</organism>
<gene>
    <name evidence="6" type="primary">psuG</name>
    <name evidence="7" type="ORF">GCM10022223_09940</name>
</gene>
<dbReference type="PANTHER" id="PTHR42909">
    <property type="entry name" value="ZGC:136858"/>
    <property type="match status" value="1"/>
</dbReference>
<dbReference type="Gene3D" id="3.40.1790.10">
    <property type="entry name" value="Indigoidine synthase domain"/>
    <property type="match status" value="1"/>
</dbReference>
<reference evidence="8" key="1">
    <citation type="journal article" date="2019" name="Int. J. Syst. Evol. Microbiol.">
        <title>The Global Catalogue of Microorganisms (GCM) 10K type strain sequencing project: providing services to taxonomists for standard genome sequencing and annotation.</title>
        <authorList>
            <consortium name="The Broad Institute Genomics Platform"/>
            <consortium name="The Broad Institute Genome Sequencing Center for Infectious Disease"/>
            <person name="Wu L."/>
            <person name="Ma J."/>
        </authorList>
    </citation>
    <scope>NUCLEOTIDE SEQUENCE [LARGE SCALE GENOMIC DNA]</scope>
    <source>
        <strain evidence="8">JCM 16902</strain>
    </source>
</reference>
<dbReference type="RefSeq" id="WP_231487880.1">
    <property type="nucleotide sequence ID" value="NZ_BAAAZO010000001.1"/>
</dbReference>
<dbReference type="InterPro" id="IPR022830">
    <property type="entry name" value="Indigdn_synthA-like"/>
</dbReference>
<dbReference type="Proteomes" id="UP001501074">
    <property type="component" value="Unassembled WGS sequence"/>
</dbReference>
<name>A0ABP6Z205_9ACTN</name>
<feature type="binding site" evidence="6">
    <location>
        <position position="115"/>
    </location>
    <ligand>
        <name>substrate</name>
    </ligand>
</feature>
<dbReference type="PANTHER" id="PTHR42909:SF1">
    <property type="entry name" value="CARBOHYDRATE KINASE PFKB DOMAIN-CONTAINING PROTEIN"/>
    <property type="match status" value="1"/>
</dbReference>
<proteinExistence type="inferred from homology"/>
<keyword evidence="8" id="KW-1185">Reference proteome</keyword>
<keyword evidence="5 6" id="KW-0326">Glycosidase</keyword>
<evidence type="ECO:0000256" key="2">
    <source>
        <dbReference type="ARBA" id="ARBA00022801"/>
    </source>
</evidence>